<keyword evidence="2" id="KW-1185">Reference proteome</keyword>
<protein>
    <submittedName>
        <fullName evidence="1">Uncharacterized protein</fullName>
    </submittedName>
</protein>
<gene>
    <name evidence="1" type="ORF">HAX54_002094</name>
</gene>
<comment type="caution">
    <text evidence="1">The sequence shown here is derived from an EMBL/GenBank/DDBJ whole genome shotgun (WGS) entry which is preliminary data.</text>
</comment>
<accession>A0ABS8WR20</accession>
<reference evidence="1 2" key="1">
    <citation type="journal article" date="2021" name="BMC Genomics">
        <title>Datura genome reveals duplications of psychoactive alkaloid biosynthetic genes and high mutation rate following tissue culture.</title>
        <authorList>
            <person name="Rajewski A."/>
            <person name="Carter-House D."/>
            <person name="Stajich J."/>
            <person name="Litt A."/>
        </authorList>
    </citation>
    <scope>NUCLEOTIDE SEQUENCE [LARGE SCALE GENOMIC DNA]</scope>
    <source>
        <strain evidence="1">AR-01</strain>
    </source>
</reference>
<organism evidence="1 2">
    <name type="scientific">Datura stramonium</name>
    <name type="common">Jimsonweed</name>
    <name type="synonym">Common thornapple</name>
    <dbReference type="NCBI Taxonomy" id="4076"/>
    <lineage>
        <taxon>Eukaryota</taxon>
        <taxon>Viridiplantae</taxon>
        <taxon>Streptophyta</taxon>
        <taxon>Embryophyta</taxon>
        <taxon>Tracheophyta</taxon>
        <taxon>Spermatophyta</taxon>
        <taxon>Magnoliopsida</taxon>
        <taxon>eudicotyledons</taxon>
        <taxon>Gunneridae</taxon>
        <taxon>Pentapetalae</taxon>
        <taxon>asterids</taxon>
        <taxon>lamiids</taxon>
        <taxon>Solanales</taxon>
        <taxon>Solanaceae</taxon>
        <taxon>Solanoideae</taxon>
        <taxon>Datureae</taxon>
        <taxon>Datura</taxon>
    </lineage>
</organism>
<dbReference type="Proteomes" id="UP000823775">
    <property type="component" value="Unassembled WGS sequence"/>
</dbReference>
<evidence type="ECO:0000313" key="1">
    <source>
        <dbReference type="EMBL" id="MCE3215365.1"/>
    </source>
</evidence>
<proteinExistence type="predicted"/>
<evidence type="ECO:0000313" key="2">
    <source>
        <dbReference type="Proteomes" id="UP000823775"/>
    </source>
</evidence>
<name>A0ABS8WR20_DATST</name>
<dbReference type="EMBL" id="JACEIK010010927">
    <property type="protein sequence ID" value="MCE3215365.1"/>
    <property type="molecule type" value="Genomic_DNA"/>
</dbReference>
<sequence length="100" mass="10909">MGTRARDCPLFCPLDRILQANSVITLATKTNKETPVMKQAKYTGNMTPPPPSASTHTAVAPLHIAEFHNSPPPNLLNIAQRDKMHGNQLVRLAKAIPSMI</sequence>